<protein>
    <recommendedName>
        <fullName evidence="5">Scavenger receptor class F member 2</fullName>
    </recommendedName>
</protein>
<keyword evidence="4" id="KW-1185">Reference proteome</keyword>
<keyword evidence="2" id="KW-0732">Signal</keyword>
<dbReference type="Gene3D" id="2.60.120.260">
    <property type="entry name" value="Galactose-binding domain-like"/>
    <property type="match status" value="1"/>
</dbReference>
<dbReference type="PANTHER" id="PTHR24043">
    <property type="entry name" value="SCAVENGER RECEPTOR CLASS F"/>
    <property type="match status" value="1"/>
</dbReference>
<dbReference type="InterPro" id="IPR008979">
    <property type="entry name" value="Galactose-bd-like_sf"/>
</dbReference>
<organism evidence="3 4">
    <name type="scientific">Magallana gigas</name>
    <name type="common">Pacific oyster</name>
    <name type="synonym">Crassostrea gigas</name>
    <dbReference type="NCBI Taxonomy" id="29159"/>
    <lineage>
        <taxon>Eukaryota</taxon>
        <taxon>Metazoa</taxon>
        <taxon>Spiralia</taxon>
        <taxon>Lophotrochozoa</taxon>
        <taxon>Mollusca</taxon>
        <taxon>Bivalvia</taxon>
        <taxon>Autobranchia</taxon>
        <taxon>Pteriomorphia</taxon>
        <taxon>Ostreida</taxon>
        <taxon>Ostreoidea</taxon>
        <taxon>Ostreidae</taxon>
        <taxon>Magallana</taxon>
    </lineage>
</organism>
<evidence type="ECO:0008006" key="5">
    <source>
        <dbReference type="Google" id="ProtNLM"/>
    </source>
</evidence>
<evidence type="ECO:0000256" key="1">
    <source>
        <dbReference type="ARBA" id="ARBA00022536"/>
    </source>
</evidence>
<evidence type="ECO:0000313" key="4">
    <source>
        <dbReference type="Proteomes" id="UP000005408"/>
    </source>
</evidence>
<accession>A0A8W8NZK6</accession>
<feature type="chain" id="PRO_5036493830" description="Scavenger receptor class F member 2" evidence="2">
    <location>
        <begin position="17"/>
        <end position="280"/>
    </location>
</feature>
<evidence type="ECO:0000256" key="2">
    <source>
        <dbReference type="SAM" id="SignalP"/>
    </source>
</evidence>
<dbReference type="GO" id="GO:0005044">
    <property type="term" value="F:scavenger receptor activity"/>
    <property type="evidence" value="ECO:0007669"/>
    <property type="project" value="InterPro"/>
</dbReference>
<dbReference type="EnsemblMetazoa" id="G8892.3">
    <property type="protein sequence ID" value="G8892.3:cds"/>
    <property type="gene ID" value="G8892"/>
</dbReference>
<reference evidence="3" key="1">
    <citation type="submission" date="2022-08" db="UniProtKB">
        <authorList>
            <consortium name="EnsemblMetazoa"/>
        </authorList>
    </citation>
    <scope>IDENTIFICATION</scope>
    <source>
        <strain evidence="3">05x7-T-G4-1.051#20</strain>
    </source>
</reference>
<dbReference type="AlphaFoldDB" id="A0A8W8NZK6"/>
<proteinExistence type="predicted"/>
<name>A0A8W8NZK6_MAGGI</name>
<evidence type="ECO:0000313" key="3">
    <source>
        <dbReference type="EnsemblMetazoa" id="G8892.3:cds"/>
    </source>
</evidence>
<feature type="signal peptide" evidence="2">
    <location>
        <begin position="1"/>
        <end position="16"/>
    </location>
</feature>
<dbReference type="InterPro" id="IPR042635">
    <property type="entry name" value="MEGF10/SREC1/2-like"/>
</dbReference>
<dbReference type="PANTHER" id="PTHR24043:SF8">
    <property type="entry name" value="EGF-LIKE DOMAIN-CONTAINING PROTEIN"/>
    <property type="match status" value="1"/>
</dbReference>
<dbReference type="Proteomes" id="UP000005408">
    <property type="component" value="Unassembled WGS sequence"/>
</dbReference>
<keyword evidence="1" id="KW-0245">EGF-like domain</keyword>
<sequence length="280" mass="31489">MLNYLIIFAIPWIAYAYENIALHKRAWQLHPYMYNHKIITTNASNAVDGLKTNLSYFGGQCTISAYHQYEALWHVDLGAVLGIHHINIYYRTDDVPWGPGNGFTTRFLGFSVFISNTTDKEDGVLCFKDDKFTRYTIPAVITLNCTHHGRYVIYYNNRTSTNLPPDYSAYAFNELCEFEVYGCPSPSYYGEDCSQSCPDQCMDSRCHIETGNCFGCKVGYQGPTCDQPCQKNTYGYGCSMICGLCVNGEQCYHVNGTCHNGCEAGIYGSHCQMGISLALK</sequence>
<dbReference type="SUPFAM" id="SSF49785">
    <property type="entry name" value="Galactose-binding domain-like"/>
    <property type="match status" value="1"/>
</dbReference>